<keyword evidence="2" id="KW-0489">Methyltransferase</keyword>
<feature type="domain" description="Methyltransferase" evidence="1">
    <location>
        <begin position="29"/>
        <end position="138"/>
    </location>
</feature>
<dbReference type="InterPro" id="IPR025714">
    <property type="entry name" value="Methyltranfer_dom"/>
</dbReference>
<sequence length="277" mass="32334">MLAKQTTEYMEQMNKNIDDKLRIMDWITGDRVLDAGCGGGEFLLRLHQSGYDAYGLDFSLLSFKELHKKGLNRWFIHGDILNMKTYLEGMKIDTIVFSSVLHEVYSYNGFDIKKVTETLKNAYDALPVGGRIVIRDGIKMKNGHKKVLIRFKDVNDVLFLTEYCKRFEGRKVTFEPVDKLTYKMELNDAMEFLYTYTWGWESFDREVQEQFGIATPDDYELMVKSNLPKAKVLHKESYLQHGYVDHLTNKAWVLHEDKSLAKYPDSTFLMVIEKGEE</sequence>
<comment type="caution">
    <text evidence="2">The sequence shown here is derived from an EMBL/GenBank/DDBJ whole genome shotgun (WGS) entry which is preliminary data.</text>
</comment>
<dbReference type="RefSeq" id="WP_098126382.1">
    <property type="nucleotide sequence ID" value="NZ_NUAN01000071.1"/>
</dbReference>
<organism evidence="2 3">
    <name type="scientific">Bacillus cereus</name>
    <dbReference type="NCBI Taxonomy" id="1396"/>
    <lineage>
        <taxon>Bacteria</taxon>
        <taxon>Bacillati</taxon>
        <taxon>Bacillota</taxon>
        <taxon>Bacilli</taxon>
        <taxon>Bacillales</taxon>
        <taxon>Bacillaceae</taxon>
        <taxon>Bacillus</taxon>
        <taxon>Bacillus cereus group</taxon>
    </lineage>
</organism>
<evidence type="ECO:0000313" key="2">
    <source>
        <dbReference type="EMBL" id="PEN97781.1"/>
    </source>
</evidence>
<evidence type="ECO:0000313" key="3">
    <source>
        <dbReference type="Proteomes" id="UP000220691"/>
    </source>
</evidence>
<dbReference type="SUPFAM" id="SSF53335">
    <property type="entry name" value="S-adenosyl-L-methionine-dependent methyltransferases"/>
    <property type="match status" value="1"/>
</dbReference>
<keyword evidence="2" id="KW-0808">Transferase</keyword>
<dbReference type="AlphaFoldDB" id="A0A9X6UCC8"/>
<dbReference type="GO" id="GO:0008168">
    <property type="term" value="F:methyltransferase activity"/>
    <property type="evidence" value="ECO:0007669"/>
    <property type="project" value="UniProtKB-KW"/>
</dbReference>
<dbReference type="Gene3D" id="3.40.50.150">
    <property type="entry name" value="Vaccinia Virus protein VP39"/>
    <property type="match status" value="1"/>
</dbReference>
<dbReference type="CDD" id="cd02440">
    <property type="entry name" value="AdoMet_MTases"/>
    <property type="match status" value="1"/>
</dbReference>
<dbReference type="EMBL" id="NUAN01000071">
    <property type="protein sequence ID" value="PEN97781.1"/>
    <property type="molecule type" value="Genomic_DNA"/>
</dbReference>
<protein>
    <submittedName>
        <fullName evidence="2">SAM-dependent methyltransferase</fullName>
    </submittedName>
</protein>
<dbReference type="Pfam" id="PF13847">
    <property type="entry name" value="Methyltransf_31"/>
    <property type="match status" value="1"/>
</dbReference>
<dbReference type="Proteomes" id="UP000220691">
    <property type="component" value="Unassembled WGS sequence"/>
</dbReference>
<accession>A0A9X6UCC8</accession>
<dbReference type="InterPro" id="IPR029063">
    <property type="entry name" value="SAM-dependent_MTases_sf"/>
</dbReference>
<evidence type="ECO:0000259" key="1">
    <source>
        <dbReference type="Pfam" id="PF13847"/>
    </source>
</evidence>
<name>A0A9X6UCC8_BACCE</name>
<proteinExistence type="predicted"/>
<dbReference type="GO" id="GO:0032259">
    <property type="term" value="P:methylation"/>
    <property type="evidence" value="ECO:0007669"/>
    <property type="project" value="UniProtKB-KW"/>
</dbReference>
<gene>
    <name evidence="2" type="ORF">CN553_12075</name>
</gene>
<reference evidence="2 3" key="1">
    <citation type="submission" date="2017-09" db="EMBL/GenBank/DDBJ databases">
        <title>Large-scale bioinformatics analysis of Bacillus genomes uncovers conserved roles of natural products in bacterial physiology.</title>
        <authorList>
            <consortium name="Agbiome Team Llc"/>
            <person name="Bleich R.M."/>
            <person name="Kirk G.J."/>
            <person name="Santa Maria K.C."/>
            <person name="Allen S.E."/>
            <person name="Farag S."/>
            <person name="Shank E.A."/>
            <person name="Bowers A."/>
        </authorList>
    </citation>
    <scope>NUCLEOTIDE SEQUENCE [LARGE SCALE GENOMIC DNA]</scope>
    <source>
        <strain evidence="2 3">AFS027647</strain>
    </source>
</reference>